<keyword evidence="2" id="KW-0238">DNA-binding</keyword>
<dbReference type="AlphaFoldDB" id="A0A921DQR7"/>
<evidence type="ECO:0000259" key="4">
    <source>
        <dbReference type="PROSITE" id="PS50949"/>
    </source>
</evidence>
<dbReference type="Proteomes" id="UP000698963">
    <property type="component" value="Unassembled WGS sequence"/>
</dbReference>
<dbReference type="CDD" id="cd07377">
    <property type="entry name" value="WHTH_GntR"/>
    <property type="match status" value="1"/>
</dbReference>
<dbReference type="SMART" id="SM00345">
    <property type="entry name" value="HTH_GNTR"/>
    <property type="match status" value="1"/>
</dbReference>
<dbReference type="SUPFAM" id="SSF48008">
    <property type="entry name" value="GntR ligand-binding domain-like"/>
    <property type="match status" value="1"/>
</dbReference>
<dbReference type="PRINTS" id="PR00035">
    <property type="entry name" value="HTHGNTR"/>
</dbReference>
<evidence type="ECO:0000256" key="2">
    <source>
        <dbReference type="ARBA" id="ARBA00023125"/>
    </source>
</evidence>
<dbReference type="GO" id="GO:0003677">
    <property type="term" value="F:DNA binding"/>
    <property type="evidence" value="ECO:0007669"/>
    <property type="project" value="UniProtKB-KW"/>
</dbReference>
<dbReference type="EMBL" id="DYZA01000075">
    <property type="protein sequence ID" value="HJD96815.1"/>
    <property type="molecule type" value="Genomic_DNA"/>
</dbReference>
<dbReference type="SUPFAM" id="SSF46785">
    <property type="entry name" value="Winged helix' DNA-binding domain"/>
    <property type="match status" value="1"/>
</dbReference>
<dbReference type="InterPro" id="IPR008920">
    <property type="entry name" value="TF_FadR/GntR_C"/>
</dbReference>
<evidence type="ECO:0000256" key="1">
    <source>
        <dbReference type="ARBA" id="ARBA00023015"/>
    </source>
</evidence>
<accession>A0A921DQR7</accession>
<sequence>MQQFNKTTYSEKVAQLIMQRIRSGKLRPGDPVGEAALAEECGISRAPVREALHHLEAEGLLMSHPKRGKCVTILTPEKIRANYELSAILESEAAVLAAEHMPPQVQARLTSLMDEMRAAVASGDSYEEHADLGTQFHETILGLSDNALLRSLASRFSRVISKFLLYQEWRTIYTPEELFDRHNRIYEALCSRDPDRIRKTIRAHYAESVGRLACFCDRQKPARRKKGDAHFPTE</sequence>
<proteinExistence type="predicted"/>
<dbReference type="PANTHER" id="PTHR43537">
    <property type="entry name" value="TRANSCRIPTIONAL REGULATOR, GNTR FAMILY"/>
    <property type="match status" value="1"/>
</dbReference>
<dbReference type="RefSeq" id="WP_304121380.1">
    <property type="nucleotide sequence ID" value="NZ_DYZA01000075.1"/>
</dbReference>
<evidence type="ECO:0000256" key="3">
    <source>
        <dbReference type="ARBA" id="ARBA00023163"/>
    </source>
</evidence>
<dbReference type="InterPro" id="IPR036388">
    <property type="entry name" value="WH-like_DNA-bd_sf"/>
</dbReference>
<comment type="caution">
    <text evidence="5">The sequence shown here is derived from an EMBL/GenBank/DDBJ whole genome shotgun (WGS) entry which is preliminary data.</text>
</comment>
<keyword evidence="1" id="KW-0805">Transcription regulation</keyword>
<dbReference type="Gene3D" id="1.10.10.10">
    <property type="entry name" value="Winged helix-like DNA-binding domain superfamily/Winged helix DNA-binding domain"/>
    <property type="match status" value="1"/>
</dbReference>
<evidence type="ECO:0000313" key="5">
    <source>
        <dbReference type="EMBL" id="HJD96815.1"/>
    </source>
</evidence>
<dbReference type="Pfam" id="PF07729">
    <property type="entry name" value="FCD"/>
    <property type="match status" value="1"/>
</dbReference>
<evidence type="ECO:0000313" key="6">
    <source>
        <dbReference type="Proteomes" id="UP000698963"/>
    </source>
</evidence>
<dbReference type="GO" id="GO:0003700">
    <property type="term" value="F:DNA-binding transcription factor activity"/>
    <property type="evidence" value="ECO:0007669"/>
    <property type="project" value="InterPro"/>
</dbReference>
<dbReference type="InterPro" id="IPR011711">
    <property type="entry name" value="GntR_C"/>
</dbReference>
<dbReference type="InterPro" id="IPR000524">
    <property type="entry name" value="Tscrpt_reg_HTH_GntR"/>
</dbReference>
<dbReference type="Pfam" id="PF00392">
    <property type="entry name" value="GntR"/>
    <property type="match status" value="1"/>
</dbReference>
<organism evidence="5 6">
    <name type="scientific">Mailhella massiliensis</name>
    <dbReference type="NCBI Taxonomy" id="1903261"/>
    <lineage>
        <taxon>Bacteria</taxon>
        <taxon>Pseudomonadati</taxon>
        <taxon>Thermodesulfobacteriota</taxon>
        <taxon>Desulfovibrionia</taxon>
        <taxon>Desulfovibrionales</taxon>
        <taxon>Desulfovibrionaceae</taxon>
        <taxon>Mailhella</taxon>
    </lineage>
</organism>
<reference evidence="5" key="1">
    <citation type="journal article" date="2021" name="PeerJ">
        <title>Extensive microbial diversity within the chicken gut microbiome revealed by metagenomics and culture.</title>
        <authorList>
            <person name="Gilroy R."/>
            <person name="Ravi A."/>
            <person name="Getino M."/>
            <person name="Pursley I."/>
            <person name="Horton D.L."/>
            <person name="Alikhan N.F."/>
            <person name="Baker D."/>
            <person name="Gharbi K."/>
            <person name="Hall N."/>
            <person name="Watson M."/>
            <person name="Adriaenssens E.M."/>
            <person name="Foster-Nyarko E."/>
            <person name="Jarju S."/>
            <person name="Secka A."/>
            <person name="Antonio M."/>
            <person name="Oren A."/>
            <person name="Chaudhuri R.R."/>
            <person name="La Ragione R."/>
            <person name="Hildebrand F."/>
            <person name="Pallen M.J."/>
        </authorList>
    </citation>
    <scope>NUCLEOTIDE SEQUENCE</scope>
    <source>
        <strain evidence="5">ChiGjej2B2-19336</strain>
    </source>
</reference>
<protein>
    <submittedName>
        <fullName evidence="5">GntR family transcriptional regulator</fullName>
    </submittedName>
</protein>
<dbReference type="PROSITE" id="PS50949">
    <property type="entry name" value="HTH_GNTR"/>
    <property type="match status" value="1"/>
</dbReference>
<name>A0A921DQR7_9BACT</name>
<dbReference type="SMART" id="SM00895">
    <property type="entry name" value="FCD"/>
    <property type="match status" value="1"/>
</dbReference>
<dbReference type="PANTHER" id="PTHR43537:SF45">
    <property type="entry name" value="GNTR FAMILY REGULATORY PROTEIN"/>
    <property type="match status" value="1"/>
</dbReference>
<gene>
    <name evidence="5" type="ORF">K8W16_04120</name>
</gene>
<dbReference type="InterPro" id="IPR036390">
    <property type="entry name" value="WH_DNA-bd_sf"/>
</dbReference>
<feature type="domain" description="HTH gntR-type" evidence="4">
    <location>
        <begin position="7"/>
        <end position="74"/>
    </location>
</feature>
<keyword evidence="3" id="KW-0804">Transcription</keyword>
<reference evidence="5" key="2">
    <citation type="submission" date="2021-09" db="EMBL/GenBank/DDBJ databases">
        <authorList>
            <person name="Gilroy R."/>
        </authorList>
    </citation>
    <scope>NUCLEOTIDE SEQUENCE</scope>
    <source>
        <strain evidence="5">ChiGjej2B2-19336</strain>
    </source>
</reference>
<dbReference type="Gene3D" id="1.20.120.530">
    <property type="entry name" value="GntR ligand-binding domain-like"/>
    <property type="match status" value="1"/>
</dbReference>